<dbReference type="Proteomes" id="UP000681870">
    <property type="component" value="Unassembled WGS sequence"/>
</dbReference>
<evidence type="ECO:0000259" key="1">
    <source>
        <dbReference type="PROSITE" id="PS51186"/>
    </source>
</evidence>
<keyword evidence="3" id="KW-1185">Reference proteome</keyword>
<protein>
    <submittedName>
        <fullName evidence="2">GNAT family N-acetyltransferase</fullName>
    </submittedName>
</protein>
<dbReference type="Gene3D" id="3.40.630.30">
    <property type="match status" value="1"/>
</dbReference>
<accession>A0ABS5MAR3</accession>
<dbReference type="Pfam" id="PF00583">
    <property type="entry name" value="Acetyltransf_1"/>
    <property type="match status" value="1"/>
</dbReference>
<dbReference type="PROSITE" id="PS51186">
    <property type="entry name" value="GNAT"/>
    <property type="match status" value="1"/>
</dbReference>
<dbReference type="SUPFAM" id="SSF81923">
    <property type="entry name" value="Double Clp-N motif"/>
    <property type="match status" value="1"/>
</dbReference>
<reference evidence="2 3" key="1">
    <citation type="submission" date="2021-05" db="EMBL/GenBank/DDBJ databases">
        <title>Ornithinibacillus massiliensis sp. nov.</title>
        <authorList>
            <person name="Iwaza R."/>
            <person name="Lagier J.-C."/>
            <person name="Raoult D."/>
        </authorList>
    </citation>
    <scope>NUCLEOTIDE SEQUENCE [LARGE SCALE GENOMIC DNA]</scope>
    <source>
        <strain evidence="2 3">Marseille-P3601</strain>
    </source>
</reference>
<dbReference type="InterPro" id="IPR016181">
    <property type="entry name" value="Acyl_CoA_acyltransferase"/>
</dbReference>
<proteinExistence type="predicted"/>
<dbReference type="InterPro" id="IPR036628">
    <property type="entry name" value="Clp_N_dom_sf"/>
</dbReference>
<name>A0ABS5MAR3_9BACI</name>
<gene>
    <name evidence="2" type="ORF">KGF86_04080</name>
</gene>
<feature type="domain" description="N-acetyltransferase" evidence="1">
    <location>
        <begin position="143"/>
        <end position="268"/>
    </location>
</feature>
<dbReference type="SUPFAM" id="SSF55729">
    <property type="entry name" value="Acyl-CoA N-acyltransferases (Nat)"/>
    <property type="match status" value="1"/>
</dbReference>
<comment type="caution">
    <text evidence="2">The sequence shown here is derived from an EMBL/GenBank/DDBJ whole genome shotgun (WGS) entry which is preliminary data.</text>
</comment>
<dbReference type="InterPro" id="IPR000182">
    <property type="entry name" value="GNAT_dom"/>
</dbReference>
<evidence type="ECO:0000313" key="3">
    <source>
        <dbReference type="Proteomes" id="UP000681870"/>
    </source>
</evidence>
<organism evidence="2 3">
    <name type="scientific">Ornithinibacillus massiliensis</name>
    <dbReference type="NCBI Taxonomy" id="1944633"/>
    <lineage>
        <taxon>Bacteria</taxon>
        <taxon>Bacillati</taxon>
        <taxon>Bacillota</taxon>
        <taxon>Bacilli</taxon>
        <taxon>Bacillales</taxon>
        <taxon>Bacillaceae</taxon>
        <taxon>Ornithinibacillus</taxon>
    </lineage>
</organism>
<sequence length="268" mass="30176">MEQAEEEAMLSKDRIVKPIHIFVSCVQEKGGALGELWIKLNLDFKECSVKEEETEIKPIKNDFFTTLISQDTANVLQRAIDYMKGYNQIFLNEGHVLKALIVTKALDDVLNEECKQTIMTHGTTSRDMATNLEFYTFPPLDSLGIKKATPADEKQLVSFVKQHFSEEWAETIGDAFYHNEPNVYIAVDDSKAIIGFAAFDVYKRKKGYFGPMGVIQSNRAKGIGYRLLHHCLRDMKELGYAYAIIGGAGPIEFYEKACQAVVIPTASK</sequence>
<evidence type="ECO:0000313" key="2">
    <source>
        <dbReference type="EMBL" id="MBS3679390.1"/>
    </source>
</evidence>
<dbReference type="EMBL" id="JAGXBY010000002">
    <property type="protein sequence ID" value="MBS3679390.1"/>
    <property type="molecule type" value="Genomic_DNA"/>
</dbReference>
<dbReference type="Gene3D" id="1.10.1780.10">
    <property type="entry name" value="Clp, N-terminal domain"/>
    <property type="match status" value="1"/>
</dbReference>
<dbReference type="CDD" id="cd04301">
    <property type="entry name" value="NAT_SF"/>
    <property type="match status" value="1"/>
</dbReference>